<sequence length="544" mass="60515">MVMKDSITQAKKPSDSPQADGDVQGRLITALLDPRCYPHPVKRVGIMETHISWVLLAGRYAYKIKKPVDLGFLDFTDLSSRRHYCEEELRLNRRLAPQLYLDVIPLGGTAEMPEIGAEPAIEYAVKMRRFPASQQLDRLAEHDRILPEHMDSLAATIAHFHEALPSAEPGAGLGSAAATHATVFQTLEQLQTALAGTENEVRVAGLRAAIETEYGVRKEHLERRLAGGFVRECHGDLHLGNIALIRGRPVPFDCIEFSPSLRWIDVMNEAAFTVMDLLHRQQSELAYRFLNAYLETTGDYGGLPLLRFYLAYRAAVRAMVSAVRAGQDNLSKRDKAAALASCSSFLDLARACLARQRPALVITRGLPGSGKTTFAQAALERLQAIRIRSDVERKRLFGLAALADSRSQAEGIYHAEATVRTYARLHDLARELLAAGFPVIVDAAFLKREEREHFRMLADELSVPFVIASLKASSETMQSRIVKRQSESSDASEADLGVLKLLQEKEEVLAPQERAYTVEFVNEKEGFDSGDNAWKKLERLLDGR</sequence>
<proteinExistence type="predicted"/>
<reference evidence="4 6" key="4">
    <citation type="submission" date="2016-10" db="EMBL/GenBank/DDBJ databases">
        <authorList>
            <person name="de Groot N.N."/>
        </authorList>
    </citation>
    <scope>NUCLEOTIDE SEQUENCE [LARGE SCALE GENOMIC DNA]</scope>
    <source>
        <strain evidence="4 6">Nl13</strain>
    </source>
</reference>
<evidence type="ECO:0000313" key="3">
    <source>
        <dbReference type="EMBL" id="ABB74215.1"/>
    </source>
</evidence>
<dbReference type="InterPro" id="IPR011009">
    <property type="entry name" value="Kinase-like_dom_sf"/>
</dbReference>
<dbReference type="InterPro" id="IPR052732">
    <property type="entry name" value="Cell-binding_unc_protein"/>
</dbReference>
<dbReference type="PANTHER" id="PTHR43883:SF1">
    <property type="entry name" value="GLUCONOKINASE"/>
    <property type="match status" value="1"/>
</dbReference>
<evidence type="ECO:0000313" key="5">
    <source>
        <dbReference type="Proteomes" id="UP000002718"/>
    </source>
</evidence>
<dbReference type="Proteomes" id="UP000236751">
    <property type="component" value="Unassembled WGS sequence"/>
</dbReference>
<dbReference type="STRING" id="323848.Nmul_A0912"/>
<dbReference type="EMBL" id="CP000103">
    <property type="protein sequence ID" value="ABB74215.1"/>
    <property type="molecule type" value="Genomic_DNA"/>
</dbReference>
<dbReference type="InterPro" id="IPR002575">
    <property type="entry name" value="Aminoglycoside_PTrfase"/>
</dbReference>
<feature type="region of interest" description="Disordered" evidence="1">
    <location>
        <begin position="1"/>
        <end position="22"/>
    </location>
</feature>
<protein>
    <recommendedName>
        <fullName evidence="2">Aminoglycoside phosphotransferase domain-containing protein</fullName>
    </recommendedName>
</protein>
<feature type="domain" description="Aminoglycoside phosphotransferase" evidence="2">
    <location>
        <begin position="84"/>
        <end position="300"/>
    </location>
</feature>
<evidence type="ECO:0000256" key="1">
    <source>
        <dbReference type="SAM" id="MobiDB-lite"/>
    </source>
</evidence>
<reference evidence="3" key="2">
    <citation type="submission" date="2005-08" db="EMBL/GenBank/DDBJ databases">
        <title>Complete sequence of Chromosome 1 of Nitrosospira multiformis ATCC 25196.</title>
        <authorList>
            <consortium name="US DOE Joint Genome Institute"/>
            <person name="Copeland A."/>
            <person name="Lucas S."/>
            <person name="Lapidus A."/>
            <person name="Barry K."/>
            <person name="Detter J.C."/>
            <person name="Glavina T."/>
            <person name="Hammon N."/>
            <person name="Israni S."/>
            <person name="Pitluck S."/>
            <person name="Chain P."/>
            <person name="Malfatti S."/>
            <person name="Shin M."/>
            <person name="Vergez L."/>
            <person name="Schmutz J."/>
            <person name="Larimer F."/>
            <person name="Land M."/>
            <person name="Hauser L."/>
            <person name="Kyrpides N."/>
            <person name="Lykidis A."/>
            <person name="Richardson P."/>
        </authorList>
    </citation>
    <scope>NUCLEOTIDE SEQUENCE</scope>
    <source>
        <strain evidence="3">ATCC 25196</strain>
    </source>
</reference>
<dbReference type="eggNOG" id="COG0645">
    <property type="taxonomic scope" value="Bacteria"/>
</dbReference>
<dbReference type="KEGG" id="nmu:Nmul_A0912"/>
<evidence type="ECO:0000313" key="4">
    <source>
        <dbReference type="EMBL" id="SEF47791.1"/>
    </source>
</evidence>
<gene>
    <name evidence="3" type="ordered locus">Nmul_A0912</name>
    <name evidence="4" type="ORF">SAMN05216403_10283</name>
</gene>
<dbReference type="SUPFAM" id="SSF56112">
    <property type="entry name" value="Protein kinase-like (PK-like)"/>
    <property type="match status" value="1"/>
</dbReference>
<organism evidence="3 5">
    <name type="scientific">Nitrosospira multiformis (strain ATCC 25196 / NCIMB 11849 / C 71)</name>
    <dbReference type="NCBI Taxonomy" id="323848"/>
    <lineage>
        <taxon>Bacteria</taxon>
        <taxon>Pseudomonadati</taxon>
        <taxon>Pseudomonadota</taxon>
        <taxon>Betaproteobacteria</taxon>
        <taxon>Nitrosomonadales</taxon>
        <taxon>Nitrosomonadaceae</taxon>
        <taxon>Nitrosospira</taxon>
    </lineage>
</organism>
<name>Q2YAK6_NITMU</name>
<dbReference type="EMBL" id="FNVK01000002">
    <property type="protein sequence ID" value="SEF47791.1"/>
    <property type="molecule type" value="Genomic_DNA"/>
</dbReference>
<dbReference type="eggNOG" id="COG2187">
    <property type="taxonomic scope" value="Bacteria"/>
</dbReference>
<dbReference type="Pfam" id="PF13671">
    <property type="entry name" value="AAA_33"/>
    <property type="match status" value="1"/>
</dbReference>
<reference evidence="5" key="1">
    <citation type="submission" date="2005-08" db="EMBL/GenBank/DDBJ databases">
        <title>Complete sequence of chromosome 1 of Nitrosospira multiformis ATCC 25196.</title>
        <authorList>
            <person name="Copeland A."/>
            <person name="Lucas S."/>
            <person name="Lapidus A."/>
            <person name="Barry K."/>
            <person name="Detter J.C."/>
            <person name="Glavina T."/>
            <person name="Hammon N."/>
            <person name="Israni S."/>
            <person name="Pitluck S."/>
            <person name="Chain P."/>
            <person name="Malfatti S."/>
            <person name="Shin M."/>
            <person name="Vergez L."/>
            <person name="Schmutz J."/>
            <person name="Larimer F."/>
            <person name="Land M."/>
            <person name="Hauser L."/>
            <person name="Kyrpides N."/>
            <person name="Lykidis A."/>
            <person name="Richardson P."/>
        </authorList>
    </citation>
    <scope>NUCLEOTIDE SEQUENCE [LARGE SCALE GENOMIC DNA]</scope>
    <source>
        <strain evidence="5">ATCC 25196 / NCIMB 11849 / C 71</strain>
    </source>
</reference>
<evidence type="ECO:0000313" key="6">
    <source>
        <dbReference type="Proteomes" id="UP000236751"/>
    </source>
</evidence>
<dbReference type="PANTHER" id="PTHR43883">
    <property type="entry name" value="SLR0207 PROTEIN"/>
    <property type="match status" value="1"/>
</dbReference>
<accession>Q2YAK6</accession>
<keyword evidence="5" id="KW-1185">Reference proteome</keyword>
<reference evidence="3 5" key="3">
    <citation type="journal article" date="2008" name="Appl. Environ. Microbiol.">
        <title>Complete genome sequence of Nitrosospira multiformis, an ammonia-oxidizing bacterium from the soil environment.</title>
        <authorList>
            <person name="Norton J.M."/>
            <person name="Klotz M.G."/>
            <person name="Stein L.Y."/>
            <person name="Arp D.J."/>
            <person name="Bottomley P.J."/>
            <person name="Chain P.S."/>
            <person name="Hauser L.J."/>
            <person name="Land M.L."/>
            <person name="Larimer F.W."/>
            <person name="Shin M.W."/>
            <person name="Starkenburg S.R."/>
        </authorList>
    </citation>
    <scope>NUCLEOTIDE SEQUENCE [LARGE SCALE GENOMIC DNA]</scope>
    <source>
        <strain evidence="3">ATCC 25196</strain>
        <strain evidence="5">ATCC 25196 / NCIMB 11849 / C 71</strain>
    </source>
</reference>
<dbReference type="HOGENOM" id="CLU_026771_1_1_4"/>
<dbReference type="Pfam" id="PF01636">
    <property type="entry name" value="APH"/>
    <property type="match status" value="1"/>
</dbReference>
<feature type="compositionally biased region" description="Polar residues" evidence="1">
    <location>
        <begin position="1"/>
        <end position="17"/>
    </location>
</feature>
<dbReference type="Gene3D" id="3.90.1200.10">
    <property type="match status" value="1"/>
</dbReference>
<dbReference type="SUPFAM" id="SSF52540">
    <property type="entry name" value="P-loop containing nucleoside triphosphate hydrolases"/>
    <property type="match status" value="1"/>
</dbReference>
<dbReference type="AlphaFoldDB" id="Q2YAK6"/>
<dbReference type="InterPro" id="IPR027417">
    <property type="entry name" value="P-loop_NTPase"/>
</dbReference>
<evidence type="ECO:0000259" key="2">
    <source>
        <dbReference type="Pfam" id="PF01636"/>
    </source>
</evidence>
<dbReference type="Proteomes" id="UP000002718">
    <property type="component" value="Chromosome"/>
</dbReference>
<dbReference type="Gene3D" id="3.40.50.300">
    <property type="entry name" value="P-loop containing nucleotide triphosphate hydrolases"/>
    <property type="match status" value="1"/>
</dbReference>